<evidence type="ECO:0000313" key="1">
    <source>
        <dbReference type="EMBL" id="VCW76296.1"/>
    </source>
</evidence>
<keyword evidence="2" id="KW-1185">Reference proteome</keyword>
<evidence type="ECO:0000313" key="2">
    <source>
        <dbReference type="Proteomes" id="UP000269945"/>
    </source>
</evidence>
<name>A0A9X9LLK1_GULGU</name>
<gene>
    <name evidence="1" type="ORF">BN2614_LOCUS1</name>
</gene>
<protein>
    <submittedName>
        <fullName evidence="1">Uncharacterized protein</fullName>
    </submittedName>
</protein>
<feature type="non-terminal residue" evidence="1">
    <location>
        <position position="80"/>
    </location>
</feature>
<proteinExistence type="predicted"/>
<reference evidence="1 2" key="1">
    <citation type="submission" date="2018-10" db="EMBL/GenBank/DDBJ databases">
        <authorList>
            <person name="Ekblom R."/>
            <person name="Jareborg N."/>
        </authorList>
    </citation>
    <scope>NUCLEOTIDE SEQUENCE [LARGE SCALE GENOMIC DNA]</scope>
    <source>
        <tissue evidence="1">Muscle</tissue>
    </source>
</reference>
<dbReference type="AlphaFoldDB" id="A0A9X9LLK1"/>
<organism evidence="1 2">
    <name type="scientific">Gulo gulo</name>
    <name type="common">Wolverine</name>
    <name type="synonym">Gluton</name>
    <dbReference type="NCBI Taxonomy" id="48420"/>
    <lineage>
        <taxon>Eukaryota</taxon>
        <taxon>Metazoa</taxon>
        <taxon>Chordata</taxon>
        <taxon>Craniata</taxon>
        <taxon>Vertebrata</taxon>
        <taxon>Euteleostomi</taxon>
        <taxon>Mammalia</taxon>
        <taxon>Eutheria</taxon>
        <taxon>Laurasiatheria</taxon>
        <taxon>Carnivora</taxon>
        <taxon>Caniformia</taxon>
        <taxon>Musteloidea</taxon>
        <taxon>Mustelidae</taxon>
        <taxon>Guloninae</taxon>
        <taxon>Gulo</taxon>
    </lineage>
</organism>
<comment type="caution">
    <text evidence="1">The sequence shown here is derived from an EMBL/GenBank/DDBJ whole genome shotgun (WGS) entry which is preliminary data.</text>
</comment>
<dbReference type="EMBL" id="CYRY02007144">
    <property type="protein sequence ID" value="VCW76296.1"/>
    <property type="molecule type" value="Genomic_DNA"/>
</dbReference>
<accession>A0A9X9LLK1</accession>
<dbReference type="Proteomes" id="UP000269945">
    <property type="component" value="Unassembled WGS sequence"/>
</dbReference>
<sequence>MLDFLPAHSCTVPVSTPPCRPGPLSPPQTPYAWLRPSSGPHYQHLLLAPRGGCCSGRLPGHEAANREVLGAGTKPWLGAG</sequence>